<feature type="domain" description="UVR" evidence="11">
    <location>
        <begin position="293"/>
        <end position="328"/>
    </location>
</feature>
<keyword evidence="5 8" id="KW-0547">Nucleotide-binding</keyword>
<comment type="subcellular location">
    <subcellularLocation>
        <location evidence="1">Plastid</location>
        <location evidence="1">Chloroplast</location>
    </subcellularLocation>
</comment>
<dbReference type="InterPro" id="IPR001270">
    <property type="entry name" value="ClpA/B"/>
</dbReference>
<dbReference type="InterPro" id="IPR050130">
    <property type="entry name" value="ClpA_ClpB"/>
</dbReference>
<evidence type="ECO:0000256" key="9">
    <source>
        <dbReference type="SAM" id="Coils"/>
    </source>
</evidence>
<feature type="region of interest" description="Disordered" evidence="10">
    <location>
        <begin position="642"/>
        <end position="677"/>
    </location>
</feature>
<feature type="compositionally biased region" description="Polar residues" evidence="10">
    <location>
        <begin position="90"/>
        <end position="114"/>
    </location>
</feature>
<feature type="region of interest" description="Disordered" evidence="10">
    <location>
        <begin position="941"/>
        <end position="973"/>
    </location>
</feature>
<dbReference type="Gene3D" id="1.10.8.60">
    <property type="match status" value="1"/>
</dbReference>
<keyword evidence="7 8" id="KW-0143">Chaperone</keyword>
<dbReference type="Proteomes" id="UP000604825">
    <property type="component" value="Unassembled WGS sequence"/>
</dbReference>
<dbReference type="FunFam" id="3.40.50.300:FF:000025">
    <property type="entry name" value="ATP-dependent Clp protease subunit"/>
    <property type="match status" value="1"/>
</dbReference>
<evidence type="ECO:0000313" key="12">
    <source>
        <dbReference type="EMBL" id="CAD6266512.1"/>
    </source>
</evidence>
<dbReference type="InterPro" id="IPR028299">
    <property type="entry name" value="ClpA/B_CS2"/>
</dbReference>
<evidence type="ECO:0000256" key="8">
    <source>
        <dbReference type="RuleBase" id="RU004432"/>
    </source>
</evidence>
<proteinExistence type="inferred from homology"/>
<protein>
    <recommendedName>
        <fullName evidence="11">UVR domain-containing protein</fullName>
    </recommendedName>
</protein>
<keyword evidence="13" id="KW-1185">Reference proteome</keyword>
<feature type="region of interest" description="Disordered" evidence="10">
    <location>
        <begin position="727"/>
        <end position="750"/>
    </location>
</feature>
<dbReference type="PROSITE" id="PS50151">
    <property type="entry name" value="UVR"/>
    <property type="match status" value="1"/>
</dbReference>
<dbReference type="PROSITE" id="PS00870">
    <property type="entry name" value="CLPAB_1"/>
    <property type="match status" value="1"/>
</dbReference>
<dbReference type="Pfam" id="PF07724">
    <property type="entry name" value="AAA_2"/>
    <property type="match status" value="1"/>
</dbReference>
<evidence type="ECO:0000259" key="11">
    <source>
        <dbReference type="PROSITE" id="PS50151"/>
    </source>
</evidence>
<accession>A0A811R8S5</accession>
<evidence type="ECO:0000256" key="7">
    <source>
        <dbReference type="ARBA" id="ARBA00023186"/>
    </source>
</evidence>
<evidence type="ECO:0000313" key="13">
    <source>
        <dbReference type="Proteomes" id="UP000604825"/>
    </source>
</evidence>
<dbReference type="CDD" id="cd00009">
    <property type="entry name" value="AAA"/>
    <property type="match status" value="1"/>
</dbReference>
<evidence type="ECO:0000256" key="5">
    <source>
        <dbReference type="ARBA" id="ARBA00022741"/>
    </source>
</evidence>
<dbReference type="PRINTS" id="PR00300">
    <property type="entry name" value="CLPPROTEASEA"/>
</dbReference>
<evidence type="ECO:0000256" key="6">
    <source>
        <dbReference type="ARBA" id="ARBA00022840"/>
    </source>
</evidence>
<sequence length="1006" mass="109674">MGFPFALLPPPAAVASIGISGSPSGSRTLILRPAFDDLILRAAATAAVATSLQAMGLHLRLWQEHCIDPLLSHRQLEVFQIMDGIVGKGSSESPLKTRSNDASLEMGSSKTSAETKNKIKGKNNPCLIGEPGVGKTAVVEGLAQLIAMGNVPETMQGKIICVDMGRLVAGTKYRGESEERLKNLLEEIKQLGAGAAVEGAIDAANILKPTLARGELQCIGATTTDEYMKHIEERPGIGEAFPTALSAAAELSHKYISDRFLPDKAIDLIDEAGSLVRLRHAQQRLPKELEDFETEIKKIMKEKCDAIGIENFKMAKELRDRELELKSQMTTLIGNDEVSPGMWAVPVVTKADIRHIVSLWTGVPVHELSTDETAKLLRMEEALHGRIIGQHEAVTAVSHAIRRARVGLSDPRRPIASFVFAGPTGVGKSELAAYYYGSEDAMVRLDMSELMEKHAVAKLVGAPPGYVGHGEGGQLTEAVRRRPHTLVLLDEVEKAHPEVMNVLLQVLVDGRLTDGMGRTVDFTDTLIIMTSNIAGSGGANCGGHGDGSSNKEVVEEEMKRYFRPEFLNRLDETIVFRPLTRLDAKEIAAVMVNDVAAQCALLFSPFADFSFFPTSFAGLRRTMPDVKPAAAAAAVTKAAAGDLPSPAATPAPAPAVANSNGTPQKPPPIPAAAFDMPKPNLRGLNKPKCIQCGNVARSRCPFQCCKSCCYKAQNPCHIHVLKQTNTLPDKPSPATAPATEQPSTNLPATSSASRLAALQKLPQHFLKSLQTKKSLTKKDVVGINKWRFMKLKEHMQGDIDAENEAYERYTQNVGLLEETFCPMEDADVEQEAEATSSEEERMDLLVSEAKVRLKSDNETADSFKERVATILDQKLKKLLESQSANEDDKPSDPNQDDHPSPMKFSTEQKMERTTKLNELLGKLTRARSEDDLKPYRDLIEQLFGKENGSPMDKPDRMETEPGDQEPTAAVARPYSIPNLCTRMEVDEDFASKINDEFSSLSQVVQL</sequence>
<evidence type="ECO:0000256" key="4">
    <source>
        <dbReference type="ARBA" id="ARBA00022737"/>
    </source>
</evidence>
<dbReference type="PANTHER" id="PTHR11638:SF155">
    <property type="entry name" value="CHAPERONE PROTEIN CLPC1, CHLOROPLASTIC-LIKE"/>
    <property type="match status" value="1"/>
</dbReference>
<reference evidence="12" key="1">
    <citation type="submission" date="2020-10" db="EMBL/GenBank/DDBJ databases">
        <authorList>
            <person name="Han B."/>
            <person name="Lu T."/>
            <person name="Zhao Q."/>
            <person name="Huang X."/>
            <person name="Zhao Y."/>
        </authorList>
    </citation>
    <scope>NUCLEOTIDE SEQUENCE</scope>
</reference>
<dbReference type="InterPro" id="IPR041546">
    <property type="entry name" value="ClpA/ClpB_AAA_lid"/>
</dbReference>
<gene>
    <name evidence="12" type="ORF">NCGR_LOCUS49817</name>
</gene>
<comment type="caution">
    <text evidence="12">The sequence shown here is derived from an EMBL/GenBank/DDBJ whole genome shotgun (WGS) entry which is preliminary data.</text>
</comment>
<dbReference type="InterPro" id="IPR003593">
    <property type="entry name" value="AAA+_ATPase"/>
</dbReference>
<organism evidence="12 13">
    <name type="scientific">Miscanthus lutarioriparius</name>
    <dbReference type="NCBI Taxonomy" id="422564"/>
    <lineage>
        <taxon>Eukaryota</taxon>
        <taxon>Viridiplantae</taxon>
        <taxon>Streptophyta</taxon>
        <taxon>Embryophyta</taxon>
        <taxon>Tracheophyta</taxon>
        <taxon>Spermatophyta</taxon>
        <taxon>Magnoliopsida</taxon>
        <taxon>Liliopsida</taxon>
        <taxon>Poales</taxon>
        <taxon>Poaceae</taxon>
        <taxon>PACMAD clade</taxon>
        <taxon>Panicoideae</taxon>
        <taxon>Andropogonodae</taxon>
        <taxon>Andropogoneae</taxon>
        <taxon>Saccharinae</taxon>
        <taxon>Miscanthus</taxon>
    </lineage>
</organism>
<feature type="coiled-coil region" evidence="9">
    <location>
        <begin position="792"/>
        <end position="819"/>
    </location>
</feature>
<dbReference type="OrthoDB" id="1915989at2759"/>
<dbReference type="CDD" id="cd19499">
    <property type="entry name" value="RecA-like_ClpB_Hsp104-like"/>
    <property type="match status" value="1"/>
</dbReference>
<evidence type="ECO:0000256" key="3">
    <source>
        <dbReference type="ARBA" id="ARBA00022640"/>
    </source>
</evidence>
<dbReference type="GO" id="GO:0009507">
    <property type="term" value="C:chloroplast"/>
    <property type="evidence" value="ECO:0007669"/>
    <property type="project" value="UniProtKB-SubCell"/>
</dbReference>
<dbReference type="EMBL" id="CAJGYO010000013">
    <property type="protein sequence ID" value="CAD6266512.1"/>
    <property type="molecule type" value="Genomic_DNA"/>
</dbReference>
<dbReference type="InterPro" id="IPR003959">
    <property type="entry name" value="ATPase_AAA_core"/>
</dbReference>
<dbReference type="Gene3D" id="4.10.860.10">
    <property type="entry name" value="UVR domain"/>
    <property type="match status" value="1"/>
</dbReference>
<feature type="region of interest" description="Disordered" evidence="10">
    <location>
        <begin position="90"/>
        <end position="118"/>
    </location>
</feature>
<keyword evidence="4" id="KW-0677">Repeat</keyword>
<name>A0A811R8S5_9POAL</name>
<dbReference type="GO" id="GO:0016887">
    <property type="term" value="F:ATP hydrolysis activity"/>
    <property type="evidence" value="ECO:0007669"/>
    <property type="project" value="InterPro"/>
</dbReference>
<keyword evidence="6 8" id="KW-0067">ATP-binding</keyword>
<feature type="compositionally biased region" description="Polar residues" evidence="10">
    <location>
        <begin position="738"/>
        <end position="750"/>
    </location>
</feature>
<evidence type="ECO:0000256" key="2">
    <source>
        <dbReference type="ARBA" id="ARBA00022528"/>
    </source>
</evidence>
<dbReference type="InterPro" id="IPR001943">
    <property type="entry name" value="UVR_dom"/>
</dbReference>
<dbReference type="GO" id="GO:0005524">
    <property type="term" value="F:ATP binding"/>
    <property type="evidence" value="ECO:0007669"/>
    <property type="project" value="UniProtKB-KW"/>
</dbReference>
<dbReference type="GO" id="GO:0034605">
    <property type="term" value="P:cellular response to heat"/>
    <property type="evidence" value="ECO:0007669"/>
    <property type="project" value="TreeGrafter"/>
</dbReference>
<dbReference type="AlphaFoldDB" id="A0A811R8S5"/>
<dbReference type="InterPro" id="IPR018368">
    <property type="entry name" value="ClpA/B_CS1"/>
</dbReference>
<feature type="region of interest" description="Disordered" evidence="10">
    <location>
        <begin position="882"/>
        <end position="911"/>
    </location>
</feature>
<keyword evidence="3" id="KW-0934">Plastid</keyword>
<dbReference type="Pfam" id="PF17871">
    <property type="entry name" value="AAA_lid_9"/>
    <property type="match status" value="1"/>
</dbReference>
<dbReference type="SMART" id="SM00382">
    <property type="entry name" value="AAA"/>
    <property type="match status" value="2"/>
</dbReference>
<evidence type="ECO:0000256" key="10">
    <source>
        <dbReference type="SAM" id="MobiDB-lite"/>
    </source>
</evidence>
<dbReference type="SUPFAM" id="SSF52540">
    <property type="entry name" value="P-loop containing nucleoside triphosphate hydrolases"/>
    <property type="match status" value="2"/>
</dbReference>
<dbReference type="PANTHER" id="PTHR11638">
    <property type="entry name" value="ATP-DEPENDENT CLP PROTEASE"/>
    <property type="match status" value="1"/>
</dbReference>
<dbReference type="Pfam" id="PF00004">
    <property type="entry name" value="AAA"/>
    <property type="match status" value="1"/>
</dbReference>
<feature type="compositionally biased region" description="Basic and acidic residues" evidence="10">
    <location>
        <begin position="886"/>
        <end position="911"/>
    </location>
</feature>
<dbReference type="InterPro" id="IPR027417">
    <property type="entry name" value="P-loop_NTPase"/>
</dbReference>
<comment type="similarity">
    <text evidence="8">Belongs to the ClpA/ClpB family.</text>
</comment>
<dbReference type="Gene3D" id="3.40.50.300">
    <property type="entry name" value="P-loop containing nucleotide triphosphate hydrolases"/>
    <property type="match status" value="2"/>
</dbReference>
<evidence type="ECO:0000256" key="1">
    <source>
        <dbReference type="ARBA" id="ARBA00004229"/>
    </source>
</evidence>
<keyword evidence="2" id="KW-0150">Chloroplast</keyword>
<dbReference type="PROSITE" id="PS00871">
    <property type="entry name" value="CLPAB_2"/>
    <property type="match status" value="1"/>
</dbReference>
<keyword evidence="9" id="KW-0175">Coiled coil</keyword>